<dbReference type="AlphaFoldDB" id="A0A857FRE6"/>
<gene>
    <name evidence="2" type="ORF">FMA36_15500</name>
</gene>
<evidence type="ECO:0000256" key="1">
    <source>
        <dbReference type="SAM" id="MobiDB-lite"/>
    </source>
</evidence>
<dbReference type="RefSeq" id="WP_159263193.1">
    <property type="nucleotide sequence ID" value="NZ_CP041348.1"/>
</dbReference>
<organism evidence="2 3">
    <name type="scientific">Komagataeibacter xylinus</name>
    <name type="common">Gluconacetobacter xylinus</name>
    <dbReference type="NCBI Taxonomy" id="28448"/>
    <lineage>
        <taxon>Bacteria</taxon>
        <taxon>Pseudomonadati</taxon>
        <taxon>Pseudomonadota</taxon>
        <taxon>Alphaproteobacteria</taxon>
        <taxon>Acetobacterales</taxon>
        <taxon>Acetobacteraceae</taxon>
        <taxon>Komagataeibacter</taxon>
    </lineage>
</organism>
<dbReference type="EMBL" id="CP041348">
    <property type="protein sequence ID" value="QHC36726.1"/>
    <property type="molecule type" value="Genomic_DNA"/>
</dbReference>
<proteinExistence type="predicted"/>
<feature type="compositionally biased region" description="Polar residues" evidence="1">
    <location>
        <begin position="9"/>
        <end position="18"/>
    </location>
</feature>
<evidence type="ECO:0000313" key="2">
    <source>
        <dbReference type="EMBL" id="QHC36726.1"/>
    </source>
</evidence>
<feature type="region of interest" description="Disordered" evidence="1">
    <location>
        <begin position="1"/>
        <end position="24"/>
    </location>
</feature>
<protein>
    <submittedName>
        <fullName evidence="2">Uncharacterized protein</fullName>
    </submittedName>
</protein>
<dbReference type="Proteomes" id="UP000464674">
    <property type="component" value="Chromosome"/>
</dbReference>
<evidence type="ECO:0000313" key="3">
    <source>
        <dbReference type="Proteomes" id="UP000464674"/>
    </source>
</evidence>
<name>A0A857FRE6_KOMXY</name>
<reference evidence="2 3" key="1">
    <citation type="journal article" date="2020" name="Carbohydr. Polym.">
        <title>Characterization and optimization of production of bacterial cellulose from strain CGMCC 17276 based on whole-genome analysis.</title>
        <authorList>
            <person name="Lu T."/>
            <person name="Gao H."/>
            <person name="Liao B."/>
            <person name="Wu J."/>
            <person name="Zhang W."/>
            <person name="Huang J."/>
            <person name="Liu M."/>
            <person name="Huang J."/>
            <person name="Chang Z."/>
            <person name="Jin M."/>
            <person name="Yi Z."/>
            <person name="Jiang D."/>
        </authorList>
    </citation>
    <scope>NUCLEOTIDE SEQUENCE [LARGE SCALE GENOMIC DNA]</scope>
    <source>
        <strain evidence="2 3">CGMCC 17276</strain>
    </source>
</reference>
<accession>A0A857FRE6</accession>
<sequence>MLDRAGDQQPASVTQDPQTRGHLPSAILNVWNPTRKDWEAADTLNSCDTQGMTCHQLMGPGNTTVIVMFRTHEGAPAICHGATARQYRRIHPRQLYVEHHTDGPACLTRQHHA</sequence>